<dbReference type="InterPro" id="IPR011006">
    <property type="entry name" value="CheY-like_superfamily"/>
</dbReference>
<accession>A0A3B0RN98</accession>
<keyword evidence="4" id="KW-0238">DNA-binding</keyword>
<dbReference type="GO" id="GO:0006355">
    <property type="term" value="P:regulation of DNA-templated transcription"/>
    <property type="evidence" value="ECO:0007669"/>
    <property type="project" value="TreeGrafter"/>
</dbReference>
<gene>
    <name evidence="8" type="ORF">MNBD_ACTINO02-2269</name>
</gene>
<dbReference type="PANTHER" id="PTHR48111:SF1">
    <property type="entry name" value="TWO-COMPONENT RESPONSE REGULATOR ORR33"/>
    <property type="match status" value="1"/>
</dbReference>
<dbReference type="InterPro" id="IPR035965">
    <property type="entry name" value="PAS-like_dom_sf"/>
</dbReference>
<dbReference type="GO" id="GO:0000976">
    <property type="term" value="F:transcription cis-regulatory region binding"/>
    <property type="evidence" value="ECO:0007669"/>
    <property type="project" value="TreeGrafter"/>
</dbReference>
<dbReference type="Pfam" id="PF00072">
    <property type="entry name" value="Response_reg"/>
    <property type="match status" value="1"/>
</dbReference>
<evidence type="ECO:0000259" key="6">
    <source>
        <dbReference type="PROSITE" id="PS50110"/>
    </source>
</evidence>
<reference evidence="8" key="1">
    <citation type="submission" date="2018-06" db="EMBL/GenBank/DDBJ databases">
        <authorList>
            <person name="Zhirakovskaya E."/>
        </authorList>
    </citation>
    <scope>NUCLEOTIDE SEQUENCE</scope>
</reference>
<dbReference type="PANTHER" id="PTHR48111">
    <property type="entry name" value="REGULATOR OF RPOS"/>
    <property type="match status" value="1"/>
</dbReference>
<dbReference type="PROSITE" id="PS50112">
    <property type="entry name" value="PAS"/>
    <property type="match status" value="1"/>
</dbReference>
<dbReference type="GO" id="GO:0005829">
    <property type="term" value="C:cytosol"/>
    <property type="evidence" value="ECO:0007669"/>
    <property type="project" value="TreeGrafter"/>
</dbReference>
<dbReference type="SUPFAM" id="SSF52172">
    <property type="entry name" value="CheY-like"/>
    <property type="match status" value="1"/>
</dbReference>
<evidence type="ECO:0000256" key="4">
    <source>
        <dbReference type="ARBA" id="ARBA00023125"/>
    </source>
</evidence>
<dbReference type="PROSITE" id="PS50110">
    <property type="entry name" value="RESPONSE_REGULATORY"/>
    <property type="match status" value="1"/>
</dbReference>
<keyword evidence="3" id="KW-0805">Transcription regulation</keyword>
<keyword evidence="5" id="KW-0804">Transcription</keyword>
<dbReference type="AlphaFoldDB" id="A0A3B0RN98"/>
<keyword evidence="2" id="KW-0902">Two-component regulatory system</keyword>
<dbReference type="SUPFAM" id="SSF55785">
    <property type="entry name" value="PYP-like sensor domain (PAS domain)"/>
    <property type="match status" value="1"/>
</dbReference>
<evidence type="ECO:0000256" key="3">
    <source>
        <dbReference type="ARBA" id="ARBA00023015"/>
    </source>
</evidence>
<dbReference type="InterPro" id="IPR001789">
    <property type="entry name" value="Sig_transdc_resp-reg_receiver"/>
</dbReference>
<dbReference type="EMBL" id="UOEK01000067">
    <property type="protein sequence ID" value="VAV94730.1"/>
    <property type="molecule type" value="Genomic_DNA"/>
</dbReference>
<dbReference type="InterPro" id="IPR039420">
    <property type="entry name" value="WalR-like"/>
</dbReference>
<dbReference type="InterPro" id="IPR000014">
    <property type="entry name" value="PAS"/>
</dbReference>
<evidence type="ECO:0000259" key="7">
    <source>
        <dbReference type="PROSITE" id="PS50112"/>
    </source>
</evidence>
<proteinExistence type="predicted"/>
<evidence type="ECO:0000256" key="5">
    <source>
        <dbReference type="ARBA" id="ARBA00023163"/>
    </source>
</evidence>
<dbReference type="SMART" id="SM00448">
    <property type="entry name" value="REC"/>
    <property type="match status" value="1"/>
</dbReference>
<dbReference type="GO" id="GO:0032993">
    <property type="term" value="C:protein-DNA complex"/>
    <property type="evidence" value="ECO:0007669"/>
    <property type="project" value="TreeGrafter"/>
</dbReference>
<organism evidence="8">
    <name type="scientific">hydrothermal vent metagenome</name>
    <dbReference type="NCBI Taxonomy" id="652676"/>
    <lineage>
        <taxon>unclassified sequences</taxon>
        <taxon>metagenomes</taxon>
        <taxon>ecological metagenomes</taxon>
    </lineage>
</organism>
<protein>
    <submittedName>
        <fullName evidence="8">Serine phosphatase RsbU, regulator of sigma subunit</fullName>
    </submittedName>
</protein>
<name>A0A3B0RN98_9ZZZZ</name>
<dbReference type="Gene3D" id="3.40.50.2300">
    <property type="match status" value="1"/>
</dbReference>
<evidence type="ECO:0000256" key="1">
    <source>
        <dbReference type="ARBA" id="ARBA00022553"/>
    </source>
</evidence>
<evidence type="ECO:0000256" key="2">
    <source>
        <dbReference type="ARBA" id="ARBA00023012"/>
    </source>
</evidence>
<sequence>MSEAGSLAPSLLIIEDNPLHLRLVQAMLAEAWPEGLPTVNVNRLQVAIRHLRSSGADVDCVLLDLVLPDSDGIDSVRQILAAAPNVPIVVLSAHDDQDAAVQAVAEGAEDYLVKGSIGPATLSRAVRFAVARHRGVRPPELYGTRDGHCVVDRAGVVVYADRGLAGLFNINVEEIVGASFDQLVGSQNAAAFQQETAFSSAIEGGPAALDGKLVEGTPVTGIDGTGWVYVIRSSGGGTRQAPAPKL</sequence>
<feature type="domain" description="Response regulatory" evidence="6">
    <location>
        <begin position="10"/>
        <end position="129"/>
    </location>
</feature>
<dbReference type="GO" id="GO:0000156">
    <property type="term" value="F:phosphorelay response regulator activity"/>
    <property type="evidence" value="ECO:0007669"/>
    <property type="project" value="TreeGrafter"/>
</dbReference>
<dbReference type="CDD" id="cd00156">
    <property type="entry name" value="REC"/>
    <property type="match status" value="1"/>
</dbReference>
<evidence type="ECO:0000313" key="8">
    <source>
        <dbReference type="EMBL" id="VAV94730.1"/>
    </source>
</evidence>
<feature type="domain" description="PAS" evidence="7">
    <location>
        <begin position="150"/>
        <end position="205"/>
    </location>
</feature>
<keyword evidence="1" id="KW-0597">Phosphoprotein</keyword>